<dbReference type="GO" id="GO:0047570">
    <property type="term" value="F:3-oxoadipate enol-lactonase activity"/>
    <property type="evidence" value="ECO:0007669"/>
    <property type="project" value="InterPro"/>
</dbReference>
<proteinExistence type="predicted"/>
<reference evidence="2 3" key="1">
    <citation type="submission" date="2018-08" db="EMBL/GenBank/DDBJ databases">
        <title>Recombination of ecologically and evolutionarily significant loci maintains genetic cohesion in the Pseudomonas syringae species complex.</title>
        <authorList>
            <person name="Dillon M."/>
            <person name="Thakur S."/>
            <person name="Almeida R.N.D."/>
            <person name="Weir B.S."/>
            <person name="Guttman D.S."/>
        </authorList>
    </citation>
    <scope>NUCLEOTIDE SEQUENCE [LARGE SCALE GENOMIC DNA]</scope>
    <source>
        <strain evidence="2 3">ICMP 2732</strain>
    </source>
</reference>
<organism evidence="2 3">
    <name type="scientific">Pseudomonas syringae pv. primulae</name>
    <dbReference type="NCBI Taxonomy" id="251707"/>
    <lineage>
        <taxon>Bacteria</taxon>
        <taxon>Pseudomonadati</taxon>
        <taxon>Pseudomonadota</taxon>
        <taxon>Gammaproteobacteria</taxon>
        <taxon>Pseudomonadales</taxon>
        <taxon>Pseudomonadaceae</taxon>
        <taxon>Pseudomonas</taxon>
    </lineage>
</organism>
<name>A0A3M3XB06_9PSED</name>
<dbReference type="EMBL" id="RBPY01000207">
    <property type="protein sequence ID" value="RMO67302.1"/>
    <property type="molecule type" value="Genomic_DNA"/>
</dbReference>
<gene>
    <name evidence="2" type="ORF">ALQ36_00594</name>
</gene>
<dbReference type="InterPro" id="IPR000073">
    <property type="entry name" value="AB_hydrolase_1"/>
</dbReference>
<dbReference type="SUPFAM" id="SSF53474">
    <property type="entry name" value="alpha/beta-Hydrolases"/>
    <property type="match status" value="1"/>
</dbReference>
<dbReference type="InterPro" id="IPR026968">
    <property type="entry name" value="PcaD/CatD"/>
</dbReference>
<dbReference type="Gene3D" id="3.40.50.1820">
    <property type="entry name" value="alpha/beta hydrolase"/>
    <property type="match status" value="1"/>
</dbReference>
<protein>
    <submittedName>
        <fullName evidence="2">Alpha/beta hydrolase fold protein</fullName>
    </submittedName>
</protein>
<dbReference type="AlphaFoldDB" id="A0A3M3XB06"/>
<dbReference type="Proteomes" id="UP000281350">
    <property type="component" value="Unassembled WGS sequence"/>
</dbReference>
<sequence>MTSCSFRSCRNLRQLLQAIAFPVALQQKRAPMPTLALPHGNLYYQLNGQPDAPTLVLSNSLGTDLGMWDAQIPALAEHFSVLRYDTRGHGRSLVSNGPYSIEQHAGDVLVLLDALGVQRASFCGLSMGGLIGQWLLMHAAHRLNRVVLCNTAAKIANAEIWNTRIETVMRDGKAAMLGLREASIARWFSPGFAATQPEEVERILDMLVNTSPIGYAANCSAVRDADYRKDMSSVRVPTLIVCGDHDPVTTVADSQFLADAIQGSKLLSLPTAHLSNVEAQATFTAAILPFLLQS</sequence>
<dbReference type="InterPro" id="IPR050471">
    <property type="entry name" value="AB_hydrolase"/>
</dbReference>
<keyword evidence="2" id="KW-0378">Hydrolase</keyword>
<comment type="caution">
    <text evidence="2">The sequence shown here is derived from an EMBL/GenBank/DDBJ whole genome shotgun (WGS) entry which is preliminary data.</text>
</comment>
<dbReference type="Pfam" id="PF00561">
    <property type="entry name" value="Abhydrolase_1"/>
    <property type="match status" value="1"/>
</dbReference>
<feature type="domain" description="AB hydrolase-1" evidence="1">
    <location>
        <begin position="53"/>
        <end position="276"/>
    </location>
</feature>
<dbReference type="GO" id="GO:0042952">
    <property type="term" value="P:beta-ketoadipate pathway"/>
    <property type="evidence" value="ECO:0007669"/>
    <property type="project" value="InterPro"/>
</dbReference>
<dbReference type="PANTHER" id="PTHR43433">
    <property type="entry name" value="HYDROLASE, ALPHA/BETA FOLD FAMILY PROTEIN"/>
    <property type="match status" value="1"/>
</dbReference>
<evidence type="ECO:0000259" key="1">
    <source>
        <dbReference type="Pfam" id="PF00561"/>
    </source>
</evidence>
<dbReference type="PANTHER" id="PTHR43433:SF5">
    <property type="entry name" value="AB HYDROLASE-1 DOMAIN-CONTAINING PROTEIN"/>
    <property type="match status" value="1"/>
</dbReference>
<dbReference type="NCBIfam" id="TIGR02427">
    <property type="entry name" value="protocat_pcaD"/>
    <property type="match status" value="1"/>
</dbReference>
<evidence type="ECO:0000313" key="2">
    <source>
        <dbReference type="EMBL" id="RMO67302.1"/>
    </source>
</evidence>
<evidence type="ECO:0000313" key="3">
    <source>
        <dbReference type="Proteomes" id="UP000281350"/>
    </source>
</evidence>
<dbReference type="InterPro" id="IPR029058">
    <property type="entry name" value="AB_hydrolase_fold"/>
</dbReference>
<accession>A0A3M3XB06</accession>